<evidence type="ECO:0000313" key="3">
    <source>
        <dbReference type="Proteomes" id="UP000704712"/>
    </source>
</evidence>
<name>A0A8S9UCE7_PHYIN</name>
<feature type="region of interest" description="Disordered" evidence="1">
    <location>
        <begin position="21"/>
        <end position="42"/>
    </location>
</feature>
<dbReference type="Proteomes" id="UP000704712">
    <property type="component" value="Unassembled WGS sequence"/>
</dbReference>
<comment type="caution">
    <text evidence="2">The sequence shown here is derived from an EMBL/GenBank/DDBJ whole genome shotgun (WGS) entry which is preliminary data.</text>
</comment>
<sequence>MAIQLPDEHQTVPVDLQLQTACQPAKNSPPKHKKVKRSTKKETGVLKWSEEMVQDLMHQRLL</sequence>
<gene>
    <name evidence="2" type="ORF">GN958_ATG12590</name>
</gene>
<proteinExistence type="predicted"/>
<organism evidence="2 3">
    <name type="scientific">Phytophthora infestans</name>
    <name type="common">Potato late blight agent</name>
    <name type="synonym">Botrytis infestans</name>
    <dbReference type="NCBI Taxonomy" id="4787"/>
    <lineage>
        <taxon>Eukaryota</taxon>
        <taxon>Sar</taxon>
        <taxon>Stramenopiles</taxon>
        <taxon>Oomycota</taxon>
        <taxon>Peronosporomycetes</taxon>
        <taxon>Peronosporales</taxon>
        <taxon>Peronosporaceae</taxon>
        <taxon>Phytophthora</taxon>
    </lineage>
</organism>
<evidence type="ECO:0000313" key="2">
    <source>
        <dbReference type="EMBL" id="KAF4138210.1"/>
    </source>
</evidence>
<reference evidence="2" key="1">
    <citation type="submission" date="2020-03" db="EMBL/GenBank/DDBJ databases">
        <title>Hybrid Assembly of Korean Phytophthora infestans isolates.</title>
        <authorList>
            <person name="Prokchorchik M."/>
            <person name="Lee Y."/>
            <person name="Seo J."/>
            <person name="Cho J.-H."/>
            <person name="Park Y.-E."/>
            <person name="Jang D.-C."/>
            <person name="Im J.-S."/>
            <person name="Choi J.-G."/>
            <person name="Park H.-J."/>
            <person name="Lee G.-B."/>
            <person name="Lee Y.-G."/>
            <person name="Hong S.-Y."/>
            <person name="Cho K."/>
            <person name="Sohn K.H."/>
        </authorList>
    </citation>
    <scope>NUCLEOTIDE SEQUENCE</scope>
    <source>
        <strain evidence="2">KR_2_A2</strain>
    </source>
</reference>
<protein>
    <submittedName>
        <fullName evidence="2">Uncharacterized protein</fullName>
    </submittedName>
</protein>
<dbReference type="EMBL" id="JAACNO010001715">
    <property type="protein sequence ID" value="KAF4138210.1"/>
    <property type="molecule type" value="Genomic_DNA"/>
</dbReference>
<feature type="compositionally biased region" description="Basic residues" evidence="1">
    <location>
        <begin position="29"/>
        <end position="39"/>
    </location>
</feature>
<dbReference type="AlphaFoldDB" id="A0A8S9UCE7"/>
<evidence type="ECO:0000256" key="1">
    <source>
        <dbReference type="SAM" id="MobiDB-lite"/>
    </source>
</evidence>
<accession>A0A8S9UCE7</accession>